<dbReference type="CDD" id="cd04301">
    <property type="entry name" value="NAT_SF"/>
    <property type="match status" value="1"/>
</dbReference>
<dbReference type="SUPFAM" id="SSF55729">
    <property type="entry name" value="Acyl-CoA N-acyltransferases (Nat)"/>
    <property type="match status" value="1"/>
</dbReference>
<dbReference type="Gene3D" id="3.40.630.30">
    <property type="match status" value="1"/>
</dbReference>
<sequence length="238" mass="26207">MYLVEYATEADGPALAKINVQSFQGRQLLGQFFPGASLTRMQEYKAIVGMKHLANPNMHVLKVHDPTTGELVTYSRWHLPASFGTSVVTLSDQAAIYAKDPIPYAPKPMNETIFKAFKKLLADARERYTTEDDMSKSPTLAGILCIIGSDSNASPVLDFIATLPGYQGRGFGSTVLKWGTEKADAAQSRIFLEATPEGLPVYLKHGWKILEEITIDFTSFGGEGSESFHLMMRDPVPQ</sequence>
<organism evidence="2 3">
    <name type="scientific">Penicillium bovifimosum</name>
    <dbReference type="NCBI Taxonomy" id="126998"/>
    <lineage>
        <taxon>Eukaryota</taxon>
        <taxon>Fungi</taxon>
        <taxon>Dikarya</taxon>
        <taxon>Ascomycota</taxon>
        <taxon>Pezizomycotina</taxon>
        <taxon>Eurotiomycetes</taxon>
        <taxon>Eurotiomycetidae</taxon>
        <taxon>Eurotiales</taxon>
        <taxon>Aspergillaceae</taxon>
        <taxon>Penicillium</taxon>
    </lineage>
</organism>
<dbReference type="RefSeq" id="XP_056518218.1">
    <property type="nucleotide sequence ID" value="XM_056668388.1"/>
</dbReference>
<dbReference type="OrthoDB" id="410198at2759"/>
<reference evidence="2" key="1">
    <citation type="submission" date="2022-11" db="EMBL/GenBank/DDBJ databases">
        <authorList>
            <person name="Petersen C."/>
        </authorList>
    </citation>
    <scope>NUCLEOTIDE SEQUENCE</scope>
    <source>
        <strain evidence="2">IBT 22155</strain>
    </source>
</reference>
<dbReference type="GO" id="GO:0016747">
    <property type="term" value="F:acyltransferase activity, transferring groups other than amino-acyl groups"/>
    <property type="evidence" value="ECO:0007669"/>
    <property type="project" value="InterPro"/>
</dbReference>
<gene>
    <name evidence="2" type="ORF">N7515_007644</name>
</gene>
<feature type="domain" description="N-acetyltransferase" evidence="1">
    <location>
        <begin position="96"/>
        <end position="237"/>
    </location>
</feature>
<keyword evidence="3" id="KW-1185">Reference proteome</keyword>
<dbReference type="InterPro" id="IPR052523">
    <property type="entry name" value="Trichothecene_AcTrans"/>
</dbReference>
<name>A0A9W9KVK7_9EURO</name>
<proteinExistence type="predicted"/>
<dbReference type="Proteomes" id="UP001149079">
    <property type="component" value="Unassembled WGS sequence"/>
</dbReference>
<protein>
    <submittedName>
        <fullName evidence="2">Acyl-CoA N-acyltransferase</fullName>
    </submittedName>
</protein>
<dbReference type="InterPro" id="IPR016181">
    <property type="entry name" value="Acyl_CoA_acyltransferase"/>
</dbReference>
<dbReference type="PANTHER" id="PTHR42791:SF2">
    <property type="entry name" value="N-ACETYLTRANSFERASE DOMAIN-CONTAINING PROTEIN"/>
    <property type="match status" value="1"/>
</dbReference>
<comment type="caution">
    <text evidence="2">The sequence shown here is derived from an EMBL/GenBank/DDBJ whole genome shotgun (WGS) entry which is preliminary data.</text>
</comment>
<dbReference type="Pfam" id="PF00583">
    <property type="entry name" value="Acetyltransf_1"/>
    <property type="match status" value="1"/>
</dbReference>
<dbReference type="InterPro" id="IPR000182">
    <property type="entry name" value="GNAT_dom"/>
</dbReference>
<dbReference type="AlphaFoldDB" id="A0A9W9KVK7"/>
<dbReference type="EMBL" id="JAPQKL010000006">
    <property type="protein sequence ID" value="KAJ5123819.1"/>
    <property type="molecule type" value="Genomic_DNA"/>
</dbReference>
<reference evidence="2" key="2">
    <citation type="journal article" date="2023" name="IMA Fungus">
        <title>Comparative genomic study of the Penicillium genus elucidates a diverse pangenome and 15 lateral gene transfer events.</title>
        <authorList>
            <person name="Petersen C."/>
            <person name="Sorensen T."/>
            <person name="Nielsen M.R."/>
            <person name="Sondergaard T.E."/>
            <person name="Sorensen J.L."/>
            <person name="Fitzpatrick D.A."/>
            <person name="Frisvad J.C."/>
            <person name="Nielsen K.L."/>
        </authorList>
    </citation>
    <scope>NUCLEOTIDE SEQUENCE</scope>
    <source>
        <strain evidence="2">IBT 22155</strain>
    </source>
</reference>
<evidence type="ECO:0000313" key="3">
    <source>
        <dbReference type="Proteomes" id="UP001149079"/>
    </source>
</evidence>
<dbReference type="PANTHER" id="PTHR42791">
    <property type="entry name" value="GNAT FAMILY ACETYLTRANSFERASE"/>
    <property type="match status" value="1"/>
</dbReference>
<dbReference type="GeneID" id="81407558"/>
<accession>A0A9W9KVK7</accession>
<dbReference type="PROSITE" id="PS51186">
    <property type="entry name" value="GNAT"/>
    <property type="match status" value="1"/>
</dbReference>
<evidence type="ECO:0000313" key="2">
    <source>
        <dbReference type="EMBL" id="KAJ5123819.1"/>
    </source>
</evidence>
<evidence type="ECO:0000259" key="1">
    <source>
        <dbReference type="PROSITE" id="PS51186"/>
    </source>
</evidence>